<reference evidence="4" key="1">
    <citation type="submission" date="2018-07" db="EMBL/GenBank/DDBJ databases">
        <authorList>
            <person name="Quirk P.G."/>
            <person name="Krulwich T.A."/>
        </authorList>
    </citation>
    <scope>NUCLEOTIDE SEQUENCE</scope>
</reference>
<evidence type="ECO:0000259" key="3">
    <source>
        <dbReference type="PROSITE" id="PS50240"/>
    </source>
</evidence>
<dbReference type="InterPro" id="IPR051333">
    <property type="entry name" value="CLIP_Serine_Protease"/>
</dbReference>
<keyword evidence="2" id="KW-1133">Transmembrane helix</keyword>
<feature type="transmembrane region" description="Helical" evidence="2">
    <location>
        <begin position="9"/>
        <end position="29"/>
    </location>
</feature>
<dbReference type="PANTHER" id="PTHR24260:SF148">
    <property type="entry name" value="IP09309P-RELATED"/>
    <property type="match status" value="1"/>
</dbReference>
<feature type="domain" description="Peptidase S1" evidence="3">
    <location>
        <begin position="23"/>
        <end position="233"/>
    </location>
</feature>
<dbReference type="PANTHER" id="PTHR24260">
    <property type="match status" value="1"/>
</dbReference>
<comment type="similarity">
    <text evidence="1">Belongs to the peptidase S1 family. CLIP subfamily.</text>
</comment>
<sequence>MWSTKLTKFVSSSSFITIYLFVYLAGIFFDVTSGANPVTSTTVAEIWQRGYGGGSDEFLCDATILKSNYVVTAGYCVFGYNRDDIKIVISRSGNRIYYDVDKIVLHPLFNINTLGNDIVVIQLADQITFVPGIIEAAELSSVILKGGATLTLQNGVETSTLTNYDCQYHVGLSYAGLVKETNVCSLAKGNTTVGYGILHDKTNLLALYSWRTSDVYVLTRIEKYRFWILAEITK</sequence>
<keyword evidence="2" id="KW-0472">Membrane</keyword>
<dbReference type="InterPro" id="IPR009003">
    <property type="entry name" value="Peptidase_S1_PA"/>
</dbReference>
<proteinExistence type="inferred from homology"/>
<dbReference type="EMBL" id="UFQT01000682">
    <property type="protein sequence ID" value="SSX26521.1"/>
    <property type="molecule type" value="Genomic_DNA"/>
</dbReference>
<dbReference type="VEuPathDB" id="VectorBase:CSON013527"/>
<accession>A0A336MB14</accession>
<dbReference type="Gene3D" id="2.40.10.10">
    <property type="entry name" value="Trypsin-like serine proteases"/>
    <property type="match status" value="1"/>
</dbReference>
<keyword evidence="2" id="KW-0812">Transmembrane</keyword>
<dbReference type="SUPFAM" id="SSF50494">
    <property type="entry name" value="Trypsin-like serine proteases"/>
    <property type="match status" value="1"/>
</dbReference>
<evidence type="ECO:0000256" key="1">
    <source>
        <dbReference type="ARBA" id="ARBA00024195"/>
    </source>
</evidence>
<dbReference type="GO" id="GO:0006508">
    <property type="term" value="P:proteolysis"/>
    <property type="evidence" value="ECO:0007669"/>
    <property type="project" value="InterPro"/>
</dbReference>
<evidence type="ECO:0000313" key="4">
    <source>
        <dbReference type="EMBL" id="SSX26521.1"/>
    </source>
</evidence>
<name>A0A336MB14_CULSO</name>
<dbReference type="Pfam" id="PF00089">
    <property type="entry name" value="Trypsin"/>
    <property type="match status" value="1"/>
</dbReference>
<gene>
    <name evidence="4" type="primary">CSON013527</name>
</gene>
<dbReference type="AlphaFoldDB" id="A0A336MB14"/>
<dbReference type="PROSITE" id="PS50240">
    <property type="entry name" value="TRYPSIN_DOM"/>
    <property type="match status" value="1"/>
</dbReference>
<organism evidence="4">
    <name type="scientific">Culicoides sonorensis</name>
    <name type="common">Biting midge</name>
    <dbReference type="NCBI Taxonomy" id="179676"/>
    <lineage>
        <taxon>Eukaryota</taxon>
        <taxon>Metazoa</taxon>
        <taxon>Ecdysozoa</taxon>
        <taxon>Arthropoda</taxon>
        <taxon>Hexapoda</taxon>
        <taxon>Insecta</taxon>
        <taxon>Pterygota</taxon>
        <taxon>Neoptera</taxon>
        <taxon>Endopterygota</taxon>
        <taxon>Diptera</taxon>
        <taxon>Nematocera</taxon>
        <taxon>Chironomoidea</taxon>
        <taxon>Ceratopogonidae</taxon>
        <taxon>Ceratopogoninae</taxon>
        <taxon>Culicoides</taxon>
        <taxon>Monoculicoides</taxon>
    </lineage>
</organism>
<protein>
    <submittedName>
        <fullName evidence="4">CSON013527 protein</fullName>
    </submittedName>
</protein>
<dbReference type="SMART" id="SM00020">
    <property type="entry name" value="Tryp_SPc"/>
    <property type="match status" value="1"/>
</dbReference>
<evidence type="ECO:0000256" key="2">
    <source>
        <dbReference type="SAM" id="Phobius"/>
    </source>
</evidence>
<dbReference type="InterPro" id="IPR043504">
    <property type="entry name" value="Peptidase_S1_PA_chymotrypsin"/>
</dbReference>
<dbReference type="InterPro" id="IPR001254">
    <property type="entry name" value="Trypsin_dom"/>
</dbReference>
<dbReference type="GO" id="GO:0004252">
    <property type="term" value="F:serine-type endopeptidase activity"/>
    <property type="evidence" value="ECO:0007669"/>
    <property type="project" value="InterPro"/>
</dbReference>